<name>A0AAE9WTQ0_PLAYO</name>
<dbReference type="Proteomes" id="UP001054126">
    <property type="component" value="Chromosome 8"/>
</dbReference>
<dbReference type="AlphaFoldDB" id="A0AAE9WTQ0"/>
<evidence type="ECO:0000313" key="3">
    <source>
        <dbReference type="Proteomes" id="UP001054126"/>
    </source>
</evidence>
<evidence type="ECO:0000313" key="2">
    <source>
        <dbReference type="EMBL" id="WBY56912.1"/>
    </source>
</evidence>
<reference evidence="2" key="1">
    <citation type="submission" date="2023-01" db="EMBL/GenBank/DDBJ databases">
        <title>Long-Read Genome Assembly and Gene Model Annotations for the Rodent Malaria Parasite Plasmodium yoelii 17XNL.</title>
        <authorList>
            <person name="Mitchell G.J."/>
            <person name="Sebastian A."/>
            <person name="Albert I."/>
            <person name="Lindner S.E."/>
        </authorList>
    </citation>
    <scope>NUCLEOTIDE SEQUENCE</scope>
    <source>
        <strain evidence="2">17XNL clone 1.1</strain>
    </source>
</reference>
<protein>
    <submittedName>
        <fullName evidence="2">Uncharacterized protein</fullName>
    </submittedName>
</protein>
<accession>A0AAE9WTQ0</accession>
<feature type="signal peptide" evidence="1">
    <location>
        <begin position="1"/>
        <end position="19"/>
    </location>
</feature>
<keyword evidence="1" id="KW-0732">Signal</keyword>
<organism evidence="2 3">
    <name type="scientific">Plasmodium yoelii yoelii</name>
    <dbReference type="NCBI Taxonomy" id="73239"/>
    <lineage>
        <taxon>Eukaryota</taxon>
        <taxon>Sar</taxon>
        <taxon>Alveolata</taxon>
        <taxon>Apicomplexa</taxon>
        <taxon>Aconoidasida</taxon>
        <taxon>Haemosporida</taxon>
        <taxon>Plasmodiidae</taxon>
        <taxon>Plasmodium</taxon>
        <taxon>Plasmodium (Vinckeia)</taxon>
    </lineage>
</organism>
<gene>
    <name evidence="2" type="ORF">Py17XNL_000801908</name>
</gene>
<evidence type="ECO:0000256" key="1">
    <source>
        <dbReference type="SAM" id="SignalP"/>
    </source>
</evidence>
<sequence>MMKFIFLEILLILLHLIKFNTFHIELPPNEWDKLINQRIYELKREYNIHEKVYFIVLYKKNKTKILAL</sequence>
<dbReference type="EMBL" id="CP115532">
    <property type="protein sequence ID" value="WBY56912.1"/>
    <property type="molecule type" value="Genomic_DNA"/>
</dbReference>
<proteinExistence type="predicted"/>
<feature type="chain" id="PRO_5041999024" evidence="1">
    <location>
        <begin position="20"/>
        <end position="68"/>
    </location>
</feature>